<sequence length="193" mass="22829">MTLRIAIENKENKKDKFAIVYFSDKGFTVFSTNIFDKKLLTNLEHYPTLIGIMQNQDPSGLTTTKVDDDNYLYTYIMNLKNPEARDPRLKKNTMTAINFLVNKETNRKIILFYDEFEKFLDDFFYPVVFLDDLYAIDFSKLILRFLNIVDNQTEIDHSLLEISEEAVLKERNNPQLSLAVEFNKWIEDNRQVD</sequence>
<protein>
    <submittedName>
        <fullName evidence="1">Uncharacterized protein</fullName>
    </submittedName>
</protein>
<dbReference type="Proteomes" id="UP001201020">
    <property type="component" value="Chromosome"/>
</dbReference>
<evidence type="ECO:0000313" key="1">
    <source>
        <dbReference type="EMBL" id="UJG42086.1"/>
    </source>
</evidence>
<dbReference type="AlphaFoldDB" id="A0A9Y1FMI2"/>
<gene>
    <name evidence="1" type="ORF">K9W45_06390</name>
</gene>
<accession>A0A9Y1FMI2</accession>
<proteinExistence type="predicted"/>
<dbReference type="EMBL" id="CP084166">
    <property type="protein sequence ID" value="UJG42086.1"/>
    <property type="molecule type" value="Genomic_DNA"/>
</dbReference>
<reference evidence="1" key="1">
    <citation type="journal article" date="2022" name="Nat. Microbiol.">
        <title>Unique mobile elements and scalable gene flow at the prokaryote-eukaryote boundary revealed by circularized Asgard archaea genomes.</title>
        <authorList>
            <person name="Wu F."/>
            <person name="Speth D.R."/>
            <person name="Philosof A."/>
            <person name="Cremiere A."/>
            <person name="Narayanan A."/>
            <person name="Barco R.A."/>
            <person name="Connon S.A."/>
            <person name="Amend J.P."/>
            <person name="Antoshechkin I.A."/>
            <person name="Orphan V.J."/>
        </authorList>
    </citation>
    <scope>NUCLEOTIDE SEQUENCE</scope>
    <source>
        <strain evidence="1">PM71</strain>
    </source>
</reference>
<name>A0A9Y1FMI2_9ARCH</name>
<organism evidence="1">
    <name type="scientific">Candidatus Heimdallarchaeum aukensis</name>
    <dbReference type="NCBI Taxonomy" id="2876573"/>
    <lineage>
        <taxon>Archaea</taxon>
        <taxon>Promethearchaeati</taxon>
        <taxon>Candidatus Heimdallarchaeota</taxon>
        <taxon>Candidatus Heimdallarchaeia (ex Rinke et al. 2021) (nom. nud.)</taxon>
        <taxon>Candidatus Heimdallarchaeales</taxon>
        <taxon>Candidatus Heimdallarchaeaceae</taxon>
        <taxon>Candidatus Heimdallarchaeum</taxon>
    </lineage>
</organism>